<feature type="transmembrane region" description="Helical" evidence="1">
    <location>
        <begin position="44"/>
        <end position="65"/>
    </location>
</feature>
<feature type="transmembrane region" description="Helical" evidence="1">
    <location>
        <begin position="271"/>
        <end position="289"/>
    </location>
</feature>
<evidence type="ECO:0008006" key="4">
    <source>
        <dbReference type="Google" id="ProtNLM"/>
    </source>
</evidence>
<dbReference type="Proteomes" id="UP001500604">
    <property type="component" value="Unassembled WGS sequence"/>
</dbReference>
<evidence type="ECO:0000313" key="3">
    <source>
        <dbReference type="Proteomes" id="UP001500604"/>
    </source>
</evidence>
<protein>
    <recommendedName>
        <fullName evidence="4">DUF2157 domain-containing protein</fullName>
    </recommendedName>
</protein>
<keyword evidence="3" id="KW-1185">Reference proteome</keyword>
<evidence type="ECO:0000313" key="2">
    <source>
        <dbReference type="EMBL" id="GAA4650140.1"/>
    </source>
</evidence>
<gene>
    <name evidence="2" type="ORF">GCM10023116_24230</name>
</gene>
<keyword evidence="1" id="KW-0812">Transmembrane</keyword>
<dbReference type="EMBL" id="BAABFL010000366">
    <property type="protein sequence ID" value="GAA4650140.1"/>
    <property type="molecule type" value="Genomic_DNA"/>
</dbReference>
<feature type="transmembrane region" description="Helical" evidence="1">
    <location>
        <begin position="191"/>
        <end position="212"/>
    </location>
</feature>
<feature type="transmembrane region" description="Helical" evidence="1">
    <location>
        <begin position="138"/>
        <end position="158"/>
    </location>
</feature>
<name>A0ABP8V4E2_9GAMM</name>
<feature type="transmembrane region" description="Helical" evidence="1">
    <location>
        <begin position="97"/>
        <end position="118"/>
    </location>
</feature>
<dbReference type="RefSeq" id="WP_345196240.1">
    <property type="nucleotide sequence ID" value="NZ_BAABFL010000366.1"/>
</dbReference>
<keyword evidence="1" id="KW-0472">Membrane</keyword>
<sequence length="344" mass="38544">MKLTRQQLEQAVSRQIVSRQQADDLIAFLKQQPVTGPVFDFTHLLYYLGGMIAIGAMSLFMNLGWEAFGGWGIVGISLAYAVAGCTLMSIFQQKGHVIPAGICAVFVVVLVPLSIYGLQLALGYWPEGKIYLQYHGDLHWHWLSMEMGALAAGAVMLWRYRYPFLVMPLAVTLWLLLMDAMAMLTGDRFDGGMSALVSMWGGLVMVLVALWVDIRIRQTTDYAFWLYLFGAMAFWVGMTLQDSNSELGKFLYCCINLMLMVVGVTLIRRVFVVFGALGVSLYLGHLAFSVFRDSWFFPVALTVIGLLVISLGIFWQKYEQVASVKLRAKLPTPLKELLESKLTM</sequence>
<evidence type="ECO:0000256" key="1">
    <source>
        <dbReference type="SAM" id="Phobius"/>
    </source>
</evidence>
<keyword evidence="1" id="KW-1133">Transmembrane helix</keyword>
<comment type="caution">
    <text evidence="2">The sequence shown here is derived from an EMBL/GenBank/DDBJ whole genome shotgun (WGS) entry which is preliminary data.</text>
</comment>
<feature type="transmembrane region" description="Helical" evidence="1">
    <location>
        <begin position="295"/>
        <end position="315"/>
    </location>
</feature>
<feature type="transmembrane region" description="Helical" evidence="1">
    <location>
        <begin position="71"/>
        <end position="90"/>
    </location>
</feature>
<feature type="transmembrane region" description="Helical" evidence="1">
    <location>
        <begin position="165"/>
        <end position="185"/>
    </location>
</feature>
<feature type="transmembrane region" description="Helical" evidence="1">
    <location>
        <begin position="247"/>
        <end position="264"/>
    </location>
</feature>
<accession>A0ABP8V4E2</accession>
<organism evidence="2 3">
    <name type="scientific">Kistimonas scapharcae</name>
    <dbReference type="NCBI Taxonomy" id="1036133"/>
    <lineage>
        <taxon>Bacteria</taxon>
        <taxon>Pseudomonadati</taxon>
        <taxon>Pseudomonadota</taxon>
        <taxon>Gammaproteobacteria</taxon>
        <taxon>Oceanospirillales</taxon>
        <taxon>Endozoicomonadaceae</taxon>
        <taxon>Kistimonas</taxon>
    </lineage>
</organism>
<proteinExistence type="predicted"/>
<feature type="transmembrane region" description="Helical" evidence="1">
    <location>
        <begin position="224"/>
        <end position="241"/>
    </location>
</feature>
<reference evidence="3" key="1">
    <citation type="journal article" date="2019" name="Int. J. Syst. Evol. Microbiol.">
        <title>The Global Catalogue of Microorganisms (GCM) 10K type strain sequencing project: providing services to taxonomists for standard genome sequencing and annotation.</title>
        <authorList>
            <consortium name="The Broad Institute Genomics Platform"/>
            <consortium name="The Broad Institute Genome Sequencing Center for Infectious Disease"/>
            <person name="Wu L."/>
            <person name="Ma J."/>
        </authorList>
    </citation>
    <scope>NUCLEOTIDE SEQUENCE [LARGE SCALE GENOMIC DNA]</scope>
    <source>
        <strain evidence="3">JCM 17805</strain>
    </source>
</reference>